<feature type="compositionally biased region" description="Polar residues" evidence="6">
    <location>
        <begin position="161"/>
        <end position="171"/>
    </location>
</feature>
<gene>
    <name evidence="9" type="ORF">GBAR_LOCUS30517</name>
</gene>
<evidence type="ECO:0000256" key="1">
    <source>
        <dbReference type="ARBA" id="ARBA00022604"/>
    </source>
</evidence>
<dbReference type="SMART" id="SM00969">
    <property type="entry name" value="SOCS_box"/>
    <property type="match status" value="1"/>
</dbReference>
<dbReference type="GO" id="GO:0046854">
    <property type="term" value="P:phosphatidylinositol phosphate biosynthetic process"/>
    <property type="evidence" value="ECO:0007669"/>
    <property type="project" value="TreeGrafter"/>
</dbReference>
<evidence type="ECO:0000256" key="6">
    <source>
        <dbReference type="SAM" id="MobiDB-lite"/>
    </source>
</evidence>
<evidence type="ECO:0000256" key="3">
    <source>
        <dbReference type="ARBA" id="ARBA00022786"/>
    </source>
</evidence>
<keyword evidence="1" id="KW-0341">Growth regulation</keyword>
<evidence type="ECO:0000313" key="9">
    <source>
        <dbReference type="EMBL" id="CAI8056007.1"/>
    </source>
</evidence>
<dbReference type="PROSITE" id="PS50225">
    <property type="entry name" value="SOCS"/>
    <property type="match status" value="1"/>
</dbReference>
<keyword evidence="2" id="KW-0734">Signal transduction inhibitor</keyword>
<dbReference type="Pfam" id="PF00017">
    <property type="entry name" value="SH2"/>
    <property type="match status" value="1"/>
</dbReference>
<dbReference type="GO" id="GO:0009968">
    <property type="term" value="P:negative regulation of signal transduction"/>
    <property type="evidence" value="ECO:0007669"/>
    <property type="project" value="UniProtKB-KW"/>
</dbReference>
<dbReference type="InterPro" id="IPR001496">
    <property type="entry name" value="SOCS_box"/>
</dbReference>
<dbReference type="Pfam" id="PF07525">
    <property type="entry name" value="SOCS_box"/>
    <property type="match status" value="1"/>
</dbReference>
<dbReference type="Proteomes" id="UP001174909">
    <property type="component" value="Unassembled WGS sequence"/>
</dbReference>
<name>A0AA35XLN7_GEOBA</name>
<feature type="domain" description="SOCS box" evidence="8">
    <location>
        <begin position="466"/>
        <end position="515"/>
    </location>
</feature>
<evidence type="ECO:0000256" key="2">
    <source>
        <dbReference type="ARBA" id="ARBA00022700"/>
    </source>
</evidence>
<dbReference type="Gene3D" id="3.30.505.10">
    <property type="entry name" value="SH2 domain"/>
    <property type="match status" value="1"/>
</dbReference>
<dbReference type="SUPFAM" id="SSF55550">
    <property type="entry name" value="SH2 domain"/>
    <property type="match status" value="1"/>
</dbReference>
<dbReference type="GO" id="GO:0005942">
    <property type="term" value="C:phosphatidylinositol 3-kinase complex"/>
    <property type="evidence" value="ECO:0007669"/>
    <property type="project" value="TreeGrafter"/>
</dbReference>
<evidence type="ECO:0000256" key="5">
    <source>
        <dbReference type="PROSITE-ProRule" id="PRU00191"/>
    </source>
</evidence>
<dbReference type="SUPFAM" id="SSF158235">
    <property type="entry name" value="SOCS box-like"/>
    <property type="match status" value="1"/>
</dbReference>
<protein>
    <submittedName>
        <fullName evidence="9">Suppressor of cytokine signaling 6</fullName>
    </submittedName>
</protein>
<dbReference type="SMART" id="SM00253">
    <property type="entry name" value="SOCS"/>
    <property type="match status" value="1"/>
</dbReference>
<dbReference type="InterPro" id="IPR036036">
    <property type="entry name" value="SOCS_box-like_dom_sf"/>
</dbReference>
<evidence type="ECO:0000313" key="10">
    <source>
        <dbReference type="Proteomes" id="UP001174909"/>
    </source>
</evidence>
<dbReference type="EMBL" id="CASHTH010004316">
    <property type="protein sequence ID" value="CAI8056007.1"/>
    <property type="molecule type" value="Genomic_DNA"/>
</dbReference>
<dbReference type="PANTHER" id="PTHR10155">
    <property type="entry name" value="PHOSPHATIDYLINOSITOL 3-KINASE REGULATORY SUBUNIT"/>
    <property type="match status" value="1"/>
</dbReference>
<accession>A0AA35XLN7</accession>
<evidence type="ECO:0000259" key="8">
    <source>
        <dbReference type="PROSITE" id="PS50225"/>
    </source>
</evidence>
<dbReference type="AlphaFoldDB" id="A0AA35XLN7"/>
<keyword evidence="3" id="KW-0833">Ubl conjugation pathway</keyword>
<comment type="caution">
    <text evidence="9">The sequence shown here is derived from an EMBL/GenBank/DDBJ whole genome shotgun (WGS) entry which is preliminary data.</text>
</comment>
<feature type="region of interest" description="Disordered" evidence="6">
    <location>
        <begin position="104"/>
        <end position="171"/>
    </location>
</feature>
<dbReference type="GO" id="GO:0035556">
    <property type="term" value="P:intracellular signal transduction"/>
    <property type="evidence" value="ECO:0007669"/>
    <property type="project" value="InterPro"/>
</dbReference>
<sequence>MPKLWSKKSELSLSREREEVMGDEDVRLRSRTVMGILRGKLRKNRSSGVSLDSALAATGSGKSATLPARVRPDNKGVGGDKGGAKTRTLHWMEGYLDPYEESLRRSSSGVANGLHPSPGVTRKDSDESVDSGFEQAPKADGSETESNSSPAQPSKALVPSPSLSQEASSPGLYNQEESAYQLVPANSMYDEAAFDKAFGPMKDVGRWYSTYSSQRQLGRAATVTAAPVPRRRREKQLPDTPDDEEGECGPAVPIRISSISFLEDTVSVLEEYEQRLISRPLPPIPSESGRDSSGSGRDRPSALASSHPPLRPRAEPEVSMATIVRNQRSVCDDSDMYELVEHRMRGSNPLTLGLRNVATYGWYWGPITRVEAEEKLQGADDGTFLVRDSSDDRYLLSLSFRSQGKTLHTRIEYSNGFFSFYSFPDSDAEGYRSIVDLIEWSMRHSQAGIFCFSRGKAMGSPAVPVRLLKPLSRFNQVRSLQHYCRFVIRQSIRFDCIRQLPLPRHVHGFLEQSQF</sequence>
<dbReference type="GO" id="GO:0046935">
    <property type="term" value="F:1-phosphatidylinositol-3-kinase regulator activity"/>
    <property type="evidence" value="ECO:0007669"/>
    <property type="project" value="TreeGrafter"/>
</dbReference>
<keyword evidence="10" id="KW-1185">Reference proteome</keyword>
<dbReference type="InterPro" id="IPR036860">
    <property type="entry name" value="SH2_dom_sf"/>
</dbReference>
<dbReference type="PANTHER" id="PTHR10155:SF32">
    <property type="entry name" value="LP02169P"/>
    <property type="match status" value="1"/>
</dbReference>
<proteinExistence type="predicted"/>
<feature type="region of interest" description="Disordered" evidence="6">
    <location>
        <begin position="279"/>
        <end position="316"/>
    </location>
</feature>
<dbReference type="Gene3D" id="1.10.750.20">
    <property type="entry name" value="SOCS box"/>
    <property type="match status" value="1"/>
</dbReference>
<feature type="region of interest" description="Disordered" evidence="6">
    <location>
        <begin position="220"/>
        <end position="251"/>
    </location>
</feature>
<reference evidence="9" key="1">
    <citation type="submission" date="2023-03" db="EMBL/GenBank/DDBJ databases">
        <authorList>
            <person name="Steffen K."/>
            <person name="Cardenas P."/>
        </authorList>
    </citation>
    <scope>NUCLEOTIDE SEQUENCE</scope>
</reference>
<evidence type="ECO:0000259" key="7">
    <source>
        <dbReference type="PROSITE" id="PS50001"/>
    </source>
</evidence>
<feature type="region of interest" description="Disordered" evidence="6">
    <location>
        <begin position="56"/>
        <end position="85"/>
    </location>
</feature>
<dbReference type="InterPro" id="IPR000980">
    <property type="entry name" value="SH2"/>
</dbReference>
<keyword evidence="4 5" id="KW-0727">SH2 domain</keyword>
<organism evidence="9 10">
    <name type="scientific">Geodia barretti</name>
    <name type="common">Barrett's horny sponge</name>
    <dbReference type="NCBI Taxonomy" id="519541"/>
    <lineage>
        <taxon>Eukaryota</taxon>
        <taxon>Metazoa</taxon>
        <taxon>Porifera</taxon>
        <taxon>Demospongiae</taxon>
        <taxon>Heteroscleromorpha</taxon>
        <taxon>Tetractinellida</taxon>
        <taxon>Astrophorina</taxon>
        <taxon>Geodiidae</taxon>
        <taxon>Geodia</taxon>
    </lineage>
</organism>
<dbReference type="SMART" id="SM00252">
    <property type="entry name" value="SH2"/>
    <property type="match status" value="1"/>
</dbReference>
<feature type="domain" description="SH2" evidence="7">
    <location>
        <begin position="362"/>
        <end position="471"/>
    </location>
</feature>
<evidence type="ECO:0000256" key="4">
    <source>
        <dbReference type="ARBA" id="ARBA00022999"/>
    </source>
</evidence>
<dbReference type="PROSITE" id="PS50001">
    <property type="entry name" value="SH2"/>
    <property type="match status" value="1"/>
</dbReference>